<dbReference type="RefSeq" id="XP_050510450.1">
    <property type="nucleotide sequence ID" value="XM_050654493.1"/>
</dbReference>
<dbReference type="EnsemblMetazoa" id="XM_050654493.1">
    <property type="protein sequence ID" value="XP_050510450.1"/>
    <property type="gene ID" value="LOC114325530"/>
</dbReference>
<evidence type="ECO:0000256" key="2">
    <source>
        <dbReference type="ARBA" id="ARBA00022946"/>
    </source>
</evidence>
<keyword evidence="2" id="KW-0809">Transit peptide</keyword>
<keyword evidence="3" id="KW-0812">Transmembrane</keyword>
<evidence type="ECO:0000313" key="5">
    <source>
        <dbReference type="Proteomes" id="UP001652700"/>
    </source>
</evidence>
<keyword evidence="3" id="KW-1133">Transmembrane helix</keyword>
<evidence type="ECO:0008006" key="6">
    <source>
        <dbReference type="Google" id="ProtNLM"/>
    </source>
</evidence>
<keyword evidence="5" id="KW-1185">Reference proteome</keyword>
<reference evidence="4" key="1">
    <citation type="submission" date="2025-05" db="UniProtKB">
        <authorList>
            <consortium name="EnsemblMetazoa"/>
        </authorList>
    </citation>
    <scope>IDENTIFICATION</scope>
</reference>
<feature type="transmembrane region" description="Helical" evidence="3">
    <location>
        <begin position="44"/>
        <end position="63"/>
    </location>
</feature>
<sequence>MSLFNHDQSTQPYRTTKNKKTIISLKLTPLSYHWSTLKFYHNKCLLFLINIFYFYVILYFKMFKSTSALCGCKNLKYFKLLSTQAEANCQIISDLIGVSRKEAQMCVERNKLQHKDGEFLIQSINFCKSLGYSQFDILNVPNLLTSFPIELEQHYYSLKEGGFHDIGPHVLSKARTYMKRIVHYLKSIKLIPLTVDVQENLCSYIEDNKIALKIPKIKQIETQKWTDIHLHVLKTFLMLKLDLTKEEVEDLFRVHKMIRNKSFKVIQQNIRLAEELGIGPKKIVKYGYLLSNYPTYPETTLRDLSNLAGMDMKVEMRRYPKLITSSPTNIIKIYGILKEFDIPDETIRKRPNVFHLSPETVKVRLQEIERDPDLKILLTHPNVLSLIIHHHRAKTRLSFLQQMQLRCVPLTILKSDVDYAFEEYVKEGKDINKQRDLFQYLKKLFSISMNEVKVKIERHPFYLQVPLRDMQETYDYLRSERFSKEHIYNVLYIILYPKNKVQSAHVTIKYDSNYKYKSLSQVNKLNLMLYLIEKEHHFTGNGIWTHSKKNESAEKSTNIE</sequence>
<evidence type="ECO:0000256" key="1">
    <source>
        <dbReference type="ARBA" id="ARBA00007692"/>
    </source>
</evidence>
<keyword evidence="3" id="KW-0472">Membrane</keyword>
<comment type="similarity">
    <text evidence="1">Belongs to the mTERF family.</text>
</comment>
<protein>
    <recommendedName>
        <fullName evidence="6">Transcription termination factor 5, mitochondrial</fullName>
    </recommendedName>
</protein>
<dbReference type="Proteomes" id="UP001652700">
    <property type="component" value="Unplaced"/>
</dbReference>
<evidence type="ECO:0000313" key="4">
    <source>
        <dbReference type="EnsemblMetazoa" id="XP_050510450.1"/>
    </source>
</evidence>
<evidence type="ECO:0000256" key="3">
    <source>
        <dbReference type="SAM" id="Phobius"/>
    </source>
</evidence>
<accession>A0ABM5KJR7</accession>
<dbReference type="GeneID" id="114325530"/>
<dbReference type="Gene3D" id="1.25.70.10">
    <property type="entry name" value="Transcription termination factor 3, mitochondrial"/>
    <property type="match status" value="1"/>
</dbReference>
<name>A0ABM5KJR7_DIAVI</name>
<dbReference type="InterPro" id="IPR003690">
    <property type="entry name" value="MTERF"/>
</dbReference>
<proteinExistence type="inferred from homology"/>
<dbReference type="SMART" id="SM00733">
    <property type="entry name" value="Mterf"/>
    <property type="match status" value="4"/>
</dbReference>
<dbReference type="PANTHER" id="PTHR15437:SF7">
    <property type="entry name" value="TRANSCRIPTION TERMINATION FACTOR 5, MITOCHONDRIAL"/>
    <property type="match status" value="1"/>
</dbReference>
<dbReference type="PANTHER" id="PTHR15437">
    <property type="entry name" value="TRANSCRIPTION TERMINATION FACTOR, MITOCHONDRIAL"/>
    <property type="match status" value="1"/>
</dbReference>
<dbReference type="InterPro" id="IPR038538">
    <property type="entry name" value="MTERF_sf"/>
</dbReference>
<organism evidence="4 5">
    <name type="scientific">Diabrotica virgifera virgifera</name>
    <name type="common">western corn rootworm</name>
    <dbReference type="NCBI Taxonomy" id="50390"/>
    <lineage>
        <taxon>Eukaryota</taxon>
        <taxon>Metazoa</taxon>
        <taxon>Ecdysozoa</taxon>
        <taxon>Arthropoda</taxon>
        <taxon>Hexapoda</taxon>
        <taxon>Insecta</taxon>
        <taxon>Pterygota</taxon>
        <taxon>Neoptera</taxon>
        <taxon>Endopterygota</taxon>
        <taxon>Coleoptera</taxon>
        <taxon>Polyphaga</taxon>
        <taxon>Cucujiformia</taxon>
        <taxon>Chrysomeloidea</taxon>
        <taxon>Chrysomelidae</taxon>
        <taxon>Galerucinae</taxon>
        <taxon>Diabroticina</taxon>
        <taxon>Diabroticites</taxon>
        <taxon>Diabrotica</taxon>
    </lineage>
</organism>